<dbReference type="SMART" id="SM00184">
    <property type="entry name" value="RING"/>
    <property type="match status" value="1"/>
</dbReference>
<dbReference type="SUPFAM" id="SSF57850">
    <property type="entry name" value="RING/U-box"/>
    <property type="match status" value="1"/>
</dbReference>
<feature type="compositionally biased region" description="Low complexity" evidence="2">
    <location>
        <begin position="1379"/>
        <end position="1405"/>
    </location>
</feature>
<dbReference type="Pfam" id="PF13920">
    <property type="entry name" value="zf-C3HC4_3"/>
    <property type="match status" value="1"/>
</dbReference>
<feature type="compositionally biased region" description="Polar residues" evidence="2">
    <location>
        <begin position="567"/>
        <end position="578"/>
    </location>
</feature>
<accession>A0AAV1IJ77</accession>
<keyword evidence="1" id="KW-0479">Metal-binding</keyword>
<feature type="compositionally biased region" description="Polar residues" evidence="2">
    <location>
        <begin position="1326"/>
        <end position="1339"/>
    </location>
</feature>
<feature type="compositionally biased region" description="Low complexity" evidence="2">
    <location>
        <begin position="117"/>
        <end position="130"/>
    </location>
</feature>
<feature type="compositionally biased region" description="Low complexity" evidence="2">
    <location>
        <begin position="56"/>
        <end position="71"/>
    </location>
</feature>
<dbReference type="GO" id="GO:0008270">
    <property type="term" value="F:zinc ion binding"/>
    <property type="evidence" value="ECO:0007669"/>
    <property type="project" value="UniProtKB-KW"/>
</dbReference>
<evidence type="ECO:0000259" key="3">
    <source>
        <dbReference type="PROSITE" id="PS50089"/>
    </source>
</evidence>
<dbReference type="Proteomes" id="UP001314263">
    <property type="component" value="Unassembled WGS sequence"/>
</dbReference>
<dbReference type="PROSITE" id="PS51257">
    <property type="entry name" value="PROKAR_LIPOPROTEIN"/>
    <property type="match status" value="1"/>
</dbReference>
<reference evidence="4 5" key="1">
    <citation type="submission" date="2023-10" db="EMBL/GenBank/DDBJ databases">
        <authorList>
            <person name="Maclean D."/>
            <person name="Macfadyen A."/>
        </authorList>
    </citation>
    <scope>NUCLEOTIDE SEQUENCE [LARGE SCALE GENOMIC DNA]</scope>
</reference>
<comment type="caution">
    <text evidence="4">The sequence shown here is derived from an EMBL/GenBank/DDBJ whole genome shotgun (WGS) entry which is preliminary data.</text>
</comment>
<evidence type="ECO:0000313" key="5">
    <source>
        <dbReference type="Proteomes" id="UP001314263"/>
    </source>
</evidence>
<feature type="region of interest" description="Disordered" evidence="2">
    <location>
        <begin position="591"/>
        <end position="653"/>
    </location>
</feature>
<feature type="compositionally biased region" description="Polar residues" evidence="2">
    <location>
        <begin position="643"/>
        <end position="652"/>
    </location>
</feature>
<evidence type="ECO:0000313" key="4">
    <source>
        <dbReference type="EMBL" id="CAK0786034.1"/>
    </source>
</evidence>
<feature type="region of interest" description="Disordered" evidence="2">
    <location>
        <begin position="100"/>
        <end position="134"/>
    </location>
</feature>
<feature type="domain" description="RING-type" evidence="3">
    <location>
        <begin position="1465"/>
        <end position="1505"/>
    </location>
</feature>
<feature type="compositionally biased region" description="Basic residues" evidence="2">
    <location>
        <begin position="1218"/>
        <end position="1229"/>
    </location>
</feature>
<feature type="region of interest" description="Disordered" evidence="2">
    <location>
        <begin position="979"/>
        <end position="1043"/>
    </location>
</feature>
<organism evidence="4 5">
    <name type="scientific">Coccomyxa viridis</name>
    <dbReference type="NCBI Taxonomy" id="1274662"/>
    <lineage>
        <taxon>Eukaryota</taxon>
        <taxon>Viridiplantae</taxon>
        <taxon>Chlorophyta</taxon>
        <taxon>core chlorophytes</taxon>
        <taxon>Trebouxiophyceae</taxon>
        <taxon>Trebouxiophyceae incertae sedis</taxon>
        <taxon>Coccomyxaceae</taxon>
        <taxon>Coccomyxa</taxon>
    </lineage>
</organism>
<dbReference type="GO" id="GO:0006511">
    <property type="term" value="P:ubiquitin-dependent protein catabolic process"/>
    <property type="evidence" value="ECO:0007669"/>
    <property type="project" value="TreeGrafter"/>
</dbReference>
<gene>
    <name evidence="4" type="ORF">CVIRNUC_009247</name>
</gene>
<feature type="compositionally biased region" description="Acidic residues" evidence="2">
    <location>
        <begin position="1008"/>
        <end position="1027"/>
    </location>
</feature>
<dbReference type="EMBL" id="CAUYUE010000013">
    <property type="protein sequence ID" value="CAK0786034.1"/>
    <property type="molecule type" value="Genomic_DNA"/>
</dbReference>
<dbReference type="Gene3D" id="3.30.40.10">
    <property type="entry name" value="Zinc/RING finger domain, C3HC4 (zinc finger)"/>
    <property type="match status" value="1"/>
</dbReference>
<keyword evidence="1" id="KW-0863">Zinc-finger</keyword>
<dbReference type="PROSITE" id="PS50089">
    <property type="entry name" value="ZF_RING_2"/>
    <property type="match status" value="1"/>
</dbReference>
<evidence type="ECO:0000256" key="2">
    <source>
        <dbReference type="SAM" id="MobiDB-lite"/>
    </source>
</evidence>
<feature type="compositionally biased region" description="Low complexity" evidence="2">
    <location>
        <begin position="1138"/>
        <end position="1166"/>
    </location>
</feature>
<dbReference type="GO" id="GO:0061630">
    <property type="term" value="F:ubiquitin protein ligase activity"/>
    <property type="evidence" value="ECO:0007669"/>
    <property type="project" value="TreeGrafter"/>
</dbReference>
<dbReference type="PANTHER" id="PTHR22696:SF1">
    <property type="entry name" value="E3 UBIQUITIN-PROTEIN LIGASE RNF26"/>
    <property type="match status" value="1"/>
</dbReference>
<dbReference type="InterPro" id="IPR013083">
    <property type="entry name" value="Znf_RING/FYVE/PHD"/>
</dbReference>
<feature type="compositionally biased region" description="Polar residues" evidence="2">
    <location>
        <begin position="608"/>
        <end position="619"/>
    </location>
</feature>
<feature type="compositionally biased region" description="Low complexity" evidence="2">
    <location>
        <begin position="457"/>
        <end position="483"/>
    </location>
</feature>
<feature type="compositionally biased region" description="Polar residues" evidence="2">
    <location>
        <begin position="1256"/>
        <end position="1270"/>
    </location>
</feature>
<name>A0AAV1IJ77_9CHLO</name>
<proteinExistence type="predicted"/>
<protein>
    <recommendedName>
        <fullName evidence="3">RING-type domain-containing protein</fullName>
    </recommendedName>
</protein>
<dbReference type="GO" id="GO:0016567">
    <property type="term" value="P:protein ubiquitination"/>
    <property type="evidence" value="ECO:0007669"/>
    <property type="project" value="TreeGrafter"/>
</dbReference>
<keyword evidence="5" id="KW-1185">Reference proteome</keyword>
<feature type="region of interest" description="Disordered" evidence="2">
    <location>
        <begin position="1125"/>
        <end position="1195"/>
    </location>
</feature>
<evidence type="ECO:0000256" key="1">
    <source>
        <dbReference type="PROSITE-ProRule" id="PRU00175"/>
    </source>
</evidence>
<feature type="region of interest" description="Disordered" evidence="2">
    <location>
        <begin position="444"/>
        <end position="578"/>
    </location>
</feature>
<sequence>MTYRHSQPLQGLCNGSVLFGCSAACRRSCLEGGSLDGTPVVSGSSQGKGAVALPSEEAAPQQAEAPETAEQGPGGSNEPDTATLAETLIQQSSPAVVAAAMADASKRGKTRKSSKNAAIASGSRAGGSQAVSRKPLTAQQHAVVAALMVVMKRAELEGDGAPDIRARLICNNMHTMIVLQYTSTKELPSMKAVEHMLKRDGQASLDLLAEQCAAAGFQPLQVFTRSMQCGTMAECRAAYKGGEPLALARHTEVAELHRVLVEHGLPPTWIRATVDQLVRWGALACMAELVMFWLLLLAKLCERCFQPDAAQDAAVGYAAPDQLFHGSCKFYTNMCKLAAEDTAVGYAALDLLFPGVLSVMLRKPKRDWTCATGLARLLGPMEKVLQMYKARAVASGQSFERTVRLEAAVLGWPEDGPLYTEEVLQAMVEAEVVLASSAGAEPAGAAAREGAGRESKAAAAPDNPGSQAAQAASAAAGADAPGQHGRQAEAAQPGSMPGRPGAHAGEDAAPLSLEGQPSSSDAYTGHADTGGSPPVATYTSAAERNTAHGAPLDGGVWDATDGIGGEVQTSSAQSAQSKPCSVTAAGTAAVGSSAGQLPSQEAGRQPAETGSTQSEVSSSAKAARAEKPQAAHDGQSPDVAQPATGQADTLQASAKAGWGNSDVIKNLRSVIELLLPGTTQGRLLPGWSIYICSTALDKDDDAKLTKLQALVRVLDQIAKDTGESITEAAKQRLHKAGLPCGPVEEQYMQNLELIAEDAAVMDLDEEYGWLCLCHFLDLEPSQRLSPAIQTILRQMACVAFAAVGHRKRFKLLTQHVLLSIGMLLPCKRVPMSMMLRPTWAAAMETVIDRGVLEYALRAARARSRGSRLLTDSFLENVMIQKLDHRLKPTVDLGGYFMAVAAAEPIAGRSTAPKAQPQTISEVLKLIRKHIALKKLEAQEGTEYQLVWHGETPIVQELCQRPAGRPVHESLHIQAAAEHRRLTEQAAQEPYDSSLPASPTQVTFRESEYEGTESEPGSELDTDPEDESEHSPHEGPRLAGAAESARQRLARKLLTCRTQQLCSHAQLLLDADKGDCACTVEEIRAAGYPVRGAQPDEVPLGALTLEDRAARPDEVHVGAFTLEDRAEKKRAKKERQRNARAQAAAREAPDPAAGSSAGPAAQQSPNSVQRSSPESSELPAAGQKPSSPAQAGAHAAVLQAAVHLSAAPAVALPQPPSGKGRKGRKGKGKLNRSGAPPTSSVHSAPPVQATSPGVHGSKSTAALPGSQTPIAQLSDHRVPALSSQAERPENSPPARHGSSSAQGLQTPVYEVTFAAHQPKNGDFGVPSSEQQTDQGAQALSPTPAAPEEESWQEVRPGRRKAAAKPAAAKAGEGRSGGQTLPGALPRPTAAAPATPQRAQRMQAPPGFAARPELPKPGPALADIGKAPQGLALHASLQRQATQPPSFPMVAASTGFGETQEEDEHLCVVCIDNDRVVMFLNCGHLSACESCADDIMSRTPPLCPMCRGPIERTLKVKF</sequence>
<dbReference type="PANTHER" id="PTHR22696">
    <property type="entry name" value="E3 UBIQUITIN-PROTEIN LIGASE RNF26"/>
    <property type="match status" value="1"/>
</dbReference>
<feature type="compositionally biased region" description="Polar residues" evidence="2">
    <location>
        <begin position="994"/>
        <end position="1003"/>
    </location>
</feature>
<feature type="region of interest" description="Disordered" evidence="2">
    <location>
        <begin position="40"/>
        <end position="81"/>
    </location>
</feature>
<keyword evidence="1" id="KW-0862">Zinc</keyword>
<feature type="region of interest" description="Disordered" evidence="2">
    <location>
        <begin position="1208"/>
        <end position="1422"/>
    </location>
</feature>
<dbReference type="InterPro" id="IPR001841">
    <property type="entry name" value="Znf_RING"/>
</dbReference>